<proteinExistence type="predicted"/>
<feature type="compositionally biased region" description="Polar residues" evidence="1">
    <location>
        <begin position="185"/>
        <end position="201"/>
    </location>
</feature>
<accession>A0AAV7ISR9</accession>
<feature type="compositionally biased region" description="Polar residues" evidence="1">
    <location>
        <begin position="215"/>
        <end position="242"/>
    </location>
</feature>
<protein>
    <submittedName>
        <fullName evidence="2">Uncharacterized protein</fullName>
    </submittedName>
</protein>
<feature type="compositionally biased region" description="Polar residues" evidence="1">
    <location>
        <begin position="37"/>
        <end position="48"/>
    </location>
</feature>
<keyword evidence="3" id="KW-1185">Reference proteome</keyword>
<gene>
    <name evidence="2" type="ORF">KQX54_014306</name>
</gene>
<sequence>MYLRSRGLLTDDTSQRTPLSRGRGSRQHQGVHGPENLASTSTHGLNEQQRMELERQLDNHNRTTSVQNSSNGHLNQQTAHTEQANGDDRQGEEDLELFSSHEDDNLPREELTPRMSQWVTRMESKTRRLYGIVAEQIEINRQNRAHIQEVTRLLTEPPLQETPSVTVWWEGEHVNVLRPTRPVSAPTSSHDFAQCHTSNVQRPPEQLRQLADLPRQQQNSQQHVNPPQINQQPGDLQQNPGMPSQAGFPNMPGFHSFIPLQCQMEDYDRWKNIKDSFQMAGLYFPQLGMLANDFVNVLEARANREGWTESELLKVLRPEDPVESRMLLRDKTTVPGFSAITIPGNVFYDNRYGVQRRVNNPNTSYNQVQSRYQIYRPRVPATQYQFRQALVNVKPLIVPSSPAEICRVSLLSRSTGATAENFRENLLSSGMPAFSRHRKRKEFINSRVQDFLEVFGVKFASEVLLHVQTNYNKIIVNKSSFEAELQAYVDEGQTQCSADASFKLLPCYFVHGKSRVKQASRALYQSPVLQASIKLKPDNKNRSCCILHYRYSLQVT</sequence>
<evidence type="ECO:0000313" key="2">
    <source>
        <dbReference type="EMBL" id="KAH0567813.1"/>
    </source>
</evidence>
<feature type="region of interest" description="Disordered" evidence="1">
    <location>
        <begin position="1"/>
        <end position="50"/>
    </location>
</feature>
<name>A0AAV7ISR9_COTGL</name>
<comment type="caution">
    <text evidence="2">The sequence shown here is derived from an EMBL/GenBank/DDBJ whole genome shotgun (WGS) entry which is preliminary data.</text>
</comment>
<evidence type="ECO:0000256" key="1">
    <source>
        <dbReference type="SAM" id="MobiDB-lite"/>
    </source>
</evidence>
<dbReference type="AlphaFoldDB" id="A0AAV7ISR9"/>
<dbReference type="Proteomes" id="UP000826195">
    <property type="component" value="Unassembled WGS sequence"/>
</dbReference>
<evidence type="ECO:0000313" key="3">
    <source>
        <dbReference type="Proteomes" id="UP000826195"/>
    </source>
</evidence>
<feature type="region of interest" description="Disordered" evidence="1">
    <location>
        <begin position="214"/>
        <end position="248"/>
    </location>
</feature>
<feature type="region of interest" description="Disordered" evidence="1">
    <location>
        <begin position="62"/>
        <end position="92"/>
    </location>
</feature>
<feature type="compositionally biased region" description="Polar residues" evidence="1">
    <location>
        <begin position="62"/>
        <end position="84"/>
    </location>
</feature>
<reference evidence="2 3" key="1">
    <citation type="journal article" date="2021" name="J. Hered.">
        <title>A chromosome-level genome assembly of the parasitoid wasp, Cotesia glomerata (Hymenoptera: Braconidae).</title>
        <authorList>
            <person name="Pinto B.J."/>
            <person name="Weis J.J."/>
            <person name="Gamble T."/>
            <person name="Ode P.J."/>
            <person name="Paul R."/>
            <person name="Zaspel J.M."/>
        </authorList>
    </citation>
    <scope>NUCLEOTIDE SEQUENCE [LARGE SCALE GENOMIC DNA]</scope>
    <source>
        <strain evidence="2">CgM1</strain>
    </source>
</reference>
<feature type="region of interest" description="Disordered" evidence="1">
    <location>
        <begin position="184"/>
        <end position="203"/>
    </location>
</feature>
<organism evidence="2 3">
    <name type="scientific">Cotesia glomerata</name>
    <name type="common">Lepidopteran parasitic wasp</name>
    <name type="synonym">Apanteles glomeratus</name>
    <dbReference type="NCBI Taxonomy" id="32391"/>
    <lineage>
        <taxon>Eukaryota</taxon>
        <taxon>Metazoa</taxon>
        <taxon>Ecdysozoa</taxon>
        <taxon>Arthropoda</taxon>
        <taxon>Hexapoda</taxon>
        <taxon>Insecta</taxon>
        <taxon>Pterygota</taxon>
        <taxon>Neoptera</taxon>
        <taxon>Endopterygota</taxon>
        <taxon>Hymenoptera</taxon>
        <taxon>Apocrita</taxon>
        <taxon>Ichneumonoidea</taxon>
        <taxon>Braconidae</taxon>
        <taxon>Microgastrinae</taxon>
        <taxon>Cotesia</taxon>
    </lineage>
</organism>
<dbReference type="EMBL" id="JAHXZJ010000001">
    <property type="protein sequence ID" value="KAH0567813.1"/>
    <property type="molecule type" value="Genomic_DNA"/>
</dbReference>